<sequence length="167" mass="18530">MGIGLGQEADPVPVKLGKKKRKEKDLDELKKEVDIDDHKISLEELSQRYGVDLSRGLTNKRAVEILARDGPNALTPPPTTPEWVKFCKQLFGGFSILLWIGAILCFFAYSIQAATEDEPANDNLYLGVVLAAVVIITGCFSYYQEAKSSRIMDSFKNMVPQQPLSIP</sequence>
<protein>
    <recommendedName>
        <fullName evidence="4">Cation-transporting P-type ATPase N-terminal domain-containing protein</fullName>
    </recommendedName>
</protein>
<dbReference type="PANTHER" id="PTHR43294">
    <property type="entry name" value="SODIUM/POTASSIUM-TRANSPORTING ATPASE SUBUNIT ALPHA"/>
    <property type="match status" value="1"/>
</dbReference>
<evidence type="ECO:0000259" key="4">
    <source>
        <dbReference type="SMART" id="SM00831"/>
    </source>
</evidence>
<proteinExistence type="predicted"/>
<evidence type="ECO:0000256" key="3">
    <source>
        <dbReference type="SAM" id="Phobius"/>
    </source>
</evidence>
<reference evidence="5" key="1">
    <citation type="submission" date="2020-10" db="EMBL/GenBank/DDBJ databases">
        <title>Chromosome-scale genome assembly of the Allis shad, Alosa alosa.</title>
        <authorList>
            <person name="Margot Z."/>
            <person name="Christophe K."/>
            <person name="Cabau C."/>
            <person name="Louis A."/>
            <person name="Berthelot C."/>
            <person name="Parey E."/>
            <person name="Roest Crollius H."/>
            <person name="Montfort J."/>
            <person name="Robinson-Rechavi M."/>
            <person name="Bucao C."/>
            <person name="Bouchez O."/>
            <person name="Gislard M."/>
            <person name="Lluch J."/>
            <person name="Milhes M."/>
            <person name="Lampietro C."/>
            <person name="Lopez Roques C."/>
            <person name="Donnadieu C."/>
            <person name="Braasch I."/>
            <person name="Desvignes T."/>
            <person name="Postlethwait J."/>
            <person name="Bobe J."/>
            <person name="Guiguen Y."/>
        </authorList>
    </citation>
    <scope>NUCLEOTIDE SEQUENCE</scope>
    <source>
        <strain evidence="5">M-15738</strain>
        <tissue evidence="5">Blood</tissue>
    </source>
</reference>
<dbReference type="AlphaFoldDB" id="A0AAV6FRG6"/>
<evidence type="ECO:0000313" key="6">
    <source>
        <dbReference type="Proteomes" id="UP000823561"/>
    </source>
</evidence>
<dbReference type="InterPro" id="IPR004014">
    <property type="entry name" value="ATPase_P-typ_cation-transptr_N"/>
</dbReference>
<comment type="caution">
    <text evidence="5">The sequence shown here is derived from an EMBL/GenBank/DDBJ whole genome shotgun (WGS) entry which is preliminary data.</text>
</comment>
<dbReference type="SUPFAM" id="SSF81665">
    <property type="entry name" value="Calcium ATPase, transmembrane domain M"/>
    <property type="match status" value="1"/>
</dbReference>
<name>A0AAV6FRG6_9TELE</name>
<dbReference type="PRINTS" id="PR00121">
    <property type="entry name" value="NAKATPASE"/>
</dbReference>
<dbReference type="GO" id="GO:0006883">
    <property type="term" value="P:intracellular sodium ion homeostasis"/>
    <property type="evidence" value="ECO:0007669"/>
    <property type="project" value="TreeGrafter"/>
</dbReference>
<feature type="region of interest" description="Disordered" evidence="2">
    <location>
        <begin position="1"/>
        <end position="22"/>
    </location>
</feature>
<keyword evidence="3" id="KW-1133">Transmembrane helix</keyword>
<dbReference type="Gene3D" id="1.20.1110.10">
    <property type="entry name" value="Calcium-transporting ATPase, transmembrane domain"/>
    <property type="match status" value="1"/>
</dbReference>
<dbReference type="GO" id="GO:1990573">
    <property type="term" value="P:potassium ion import across plasma membrane"/>
    <property type="evidence" value="ECO:0007669"/>
    <property type="project" value="TreeGrafter"/>
</dbReference>
<dbReference type="Proteomes" id="UP000823561">
    <property type="component" value="Chromosome 19"/>
</dbReference>
<keyword evidence="1" id="KW-0460">Magnesium</keyword>
<dbReference type="EMBL" id="JADWDJ010000019">
    <property type="protein sequence ID" value="KAG5265298.1"/>
    <property type="molecule type" value="Genomic_DNA"/>
</dbReference>
<dbReference type="PANTHER" id="PTHR43294:SF22">
    <property type="entry name" value="SODIUM_POTASSIUM-TRANSPORTING ATPASE SUBUNIT ALPHA"/>
    <property type="match status" value="1"/>
</dbReference>
<dbReference type="SMART" id="SM00831">
    <property type="entry name" value="Cation_ATPase_N"/>
    <property type="match status" value="1"/>
</dbReference>
<dbReference type="GO" id="GO:0030007">
    <property type="term" value="P:intracellular potassium ion homeostasis"/>
    <property type="evidence" value="ECO:0007669"/>
    <property type="project" value="TreeGrafter"/>
</dbReference>
<evidence type="ECO:0000313" key="5">
    <source>
        <dbReference type="EMBL" id="KAG5265298.1"/>
    </source>
</evidence>
<dbReference type="GO" id="GO:0036376">
    <property type="term" value="P:sodium ion export across plasma membrane"/>
    <property type="evidence" value="ECO:0007669"/>
    <property type="project" value="TreeGrafter"/>
</dbReference>
<feature type="domain" description="Cation-transporting P-type ATPase N-terminal" evidence="4">
    <location>
        <begin position="36"/>
        <end position="110"/>
    </location>
</feature>
<organism evidence="5 6">
    <name type="scientific">Alosa alosa</name>
    <name type="common">allis shad</name>
    <dbReference type="NCBI Taxonomy" id="278164"/>
    <lineage>
        <taxon>Eukaryota</taxon>
        <taxon>Metazoa</taxon>
        <taxon>Chordata</taxon>
        <taxon>Craniata</taxon>
        <taxon>Vertebrata</taxon>
        <taxon>Euteleostomi</taxon>
        <taxon>Actinopterygii</taxon>
        <taxon>Neopterygii</taxon>
        <taxon>Teleostei</taxon>
        <taxon>Clupei</taxon>
        <taxon>Clupeiformes</taxon>
        <taxon>Clupeoidei</taxon>
        <taxon>Clupeidae</taxon>
        <taxon>Alosa</taxon>
    </lineage>
</organism>
<evidence type="ECO:0000256" key="2">
    <source>
        <dbReference type="SAM" id="MobiDB-lite"/>
    </source>
</evidence>
<keyword evidence="6" id="KW-1185">Reference proteome</keyword>
<feature type="transmembrane region" description="Helical" evidence="3">
    <location>
        <begin position="124"/>
        <end position="143"/>
    </location>
</feature>
<dbReference type="GO" id="GO:1902600">
    <property type="term" value="P:proton transmembrane transport"/>
    <property type="evidence" value="ECO:0007669"/>
    <property type="project" value="TreeGrafter"/>
</dbReference>
<accession>A0AAV6FRG6</accession>
<dbReference type="Gene3D" id="2.70.150.10">
    <property type="entry name" value="Calcium-transporting ATPase, cytoplasmic transduction domain A"/>
    <property type="match status" value="1"/>
</dbReference>
<dbReference type="FunFam" id="1.20.1110.10:FF:000163">
    <property type="match status" value="1"/>
</dbReference>
<feature type="transmembrane region" description="Helical" evidence="3">
    <location>
        <begin position="90"/>
        <end position="112"/>
    </location>
</feature>
<gene>
    <name evidence="5" type="ORF">AALO_G00240710</name>
</gene>
<keyword evidence="3" id="KW-0472">Membrane</keyword>
<evidence type="ECO:0000256" key="1">
    <source>
        <dbReference type="ARBA" id="ARBA00022842"/>
    </source>
</evidence>
<keyword evidence="3" id="KW-0812">Transmembrane</keyword>
<dbReference type="GO" id="GO:0005391">
    <property type="term" value="F:P-type sodium:potassium-exchanging transporter activity"/>
    <property type="evidence" value="ECO:0007669"/>
    <property type="project" value="TreeGrafter"/>
</dbReference>
<dbReference type="GO" id="GO:0005886">
    <property type="term" value="C:plasma membrane"/>
    <property type="evidence" value="ECO:0007669"/>
    <property type="project" value="TreeGrafter"/>
</dbReference>
<dbReference type="InterPro" id="IPR023298">
    <property type="entry name" value="ATPase_P-typ_TM_dom_sf"/>
</dbReference>
<dbReference type="InterPro" id="IPR050510">
    <property type="entry name" value="Cation_transp_ATPase_P-type"/>
</dbReference>
<dbReference type="Pfam" id="PF00690">
    <property type="entry name" value="Cation_ATPase_N"/>
    <property type="match status" value="1"/>
</dbReference>